<protein>
    <recommendedName>
        <fullName evidence="9">DNA 3'-5' helicase</fullName>
        <ecNumber evidence="9">5.6.2.4</ecNumber>
    </recommendedName>
</protein>
<sequence>MKKNPSQLRAIAHLSGPMMVLAGPGSGKTSVIVERTSYMIHHHQVPETGILVVTFSKAAAREMKERFLRLENRSGSGVTFGTFHGVFYGILKCAYGLDARNILSEEQKKQFLGELVEQYGEELRQEGEFLEELGREISMVKGNRVELEYYYSKNCPDEIFRKIYLGYQKKCRALRLLDFDDMLLNTWELLRERTDIRRAWQERFPYILVDEFQDINPVQYDVIRLLAEPRKNLFIVGDDDQSIYHFRGARPQIMMNFEKDYPGTQKVLLNVNYRCTEEILNSAMRMIKHNKNRFPKKLSTPNEKGCPVQICQLEQPRQQSLFVLKDLQKFVEAGGSLEDAAVLFRTNLEAENMVNVLMEFHLPFTMKERLPDLYEHWICRNLLDYMEMAQGDMSRKRFLAVMNRPNRYISREAVYEKRVSLESLRMYYEEKEWMCDRIDLLEEQLKLLRQMKPYAAVNFIRHGIGYEEYLRDYAAYRKIKSEELFELLDRIQESTKGMDSLEQWKEHMEDYGNKLKEQAARQSQKSEGVTISTLHSVKGLEYERVYILNVNEGSIPYKKAVLEEQLEEERRLFYVGMTRARKKLFLCYVTHQFEKERERSRFLEEVEN</sequence>
<keyword evidence="5 11" id="KW-0067">ATP-binding</keyword>
<dbReference type="EMBL" id="ACBZ01000098">
    <property type="protein sequence ID" value="EEG49210.1"/>
    <property type="molecule type" value="Genomic_DNA"/>
</dbReference>
<dbReference type="GO" id="GO:0005524">
    <property type="term" value="F:ATP binding"/>
    <property type="evidence" value="ECO:0007669"/>
    <property type="project" value="UniProtKB-UniRule"/>
</dbReference>
<comment type="catalytic activity">
    <reaction evidence="8">
        <text>Couples ATP hydrolysis with the unwinding of duplex DNA by translocating in the 3'-5' direction.</text>
        <dbReference type="EC" id="5.6.2.4"/>
    </reaction>
</comment>
<evidence type="ECO:0000256" key="2">
    <source>
        <dbReference type="ARBA" id="ARBA00022741"/>
    </source>
</evidence>
<dbReference type="GO" id="GO:0043138">
    <property type="term" value="F:3'-5' DNA helicase activity"/>
    <property type="evidence" value="ECO:0007669"/>
    <property type="project" value="UniProtKB-EC"/>
</dbReference>
<feature type="binding site" evidence="11">
    <location>
        <begin position="22"/>
        <end position="29"/>
    </location>
    <ligand>
        <name>ATP</name>
        <dbReference type="ChEBI" id="CHEBI:30616"/>
    </ligand>
</feature>
<dbReference type="EC" id="5.6.2.4" evidence="9"/>
<feature type="domain" description="UvrD-like helicase C-terminal" evidence="13">
    <location>
        <begin position="277"/>
        <end position="539"/>
    </location>
</feature>
<evidence type="ECO:0000256" key="4">
    <source>
        <dbReference type="ARBA" id="ARBA00022806"/>
    </source>
</evidence>
<dbReference type="SUPFAM" id="SSF52540">
    <property type="entry name" value="P-loop containing nucleoside triphosphate hydrolases"/>
    <property type="match status" value="1"/>
</dbReference>
<evidence type="ECO:0000256" key="1">
    <source>
        <dbReference type="ARBA" id="ARBA00009922"/>
    </source>
</evidence>
<keyword evidence="4 11" id="KW-0347">Helicase</keyword>
<name>C0CLZ2_BLAHS</name>
<reference evidence="14 15" key="1">
    <citation type="submission" date="2009-01" db="EMBL/GenBank/DDBJ databases">
        <authorList>
            <person name="Fulton L."/>
            <person name="Clifton S."/>
            <person name="Fulton B."/>
            <person name="Xu J."/>
            <person name="Minx P."/>
            <person name="Pepin K.H."/>
            <person name="Johnson M."/>
            <person name="Bhonagiri V."/>
            <person name="Nash W.E."/>
            <person name="Mardis E.R."/>
            <person name="Wilson R.K."/>
        </authorList>
    </citation>
    <scope>NUCLEOTIDE SEQUENCE [LARGE SCALE GENOMIC DNA]</scope>
    <source>
        <strain evidence="15">DSM 10507 / JCM 14656 / S5a33</strain>
    </source>
</reference>
<evidence type="ECO:0000256" key="3">
    <source>
        <dbReference type="ARBA" id="ARBA00022801"/>
    </source>
</evidence>
<evidence type="ECO:0000256" key="10">
    <source>
        <dbReference type="ARBA" id="ARBA00048988"/>
    </source>
</evidence>
<dbReference type="GeneID" id="86822117"/>
<dbReference type="InterPro" id="IPR014017">
    <property type="entry name" value="DNA_helicase_UvrD-like_C"/>
</dbReference>
<evidence type="ECO:0000256" key="11">
    <source>
        <dbReference type="PROSITE-ProRule" id="PRU00560"/>
    </source>
</evidence>
<dbReference type="Pfam" id="PF13361">
    <property type="entry name" value="UvrD_C"/>
    <property type="match status" value="1"/>
</dbReference>
<dbReference type="PROSITE" id="PS51217">
    <property type="entry name" value="UVRD_HELICASE_CTER"/>
    <property type="match status" value="1"/>
</dbReference>
<reference evidence="14 15" key="2">
    <citation type="submission" date="2009-02" db="EMBL/GenBank/DDBJ databases">
        <title>Draft genome sequence of Blautia hydrogenotrophica DSM 10507 (Ruminococcus hydrogenotrophicus DSM 10507).</title>
        <authorList>
            <person name="Sudarsanam P."/>
            <person name="Ley R."/>
            <person name="Guruge J."/>
            <person name="Turnbaugh P.J."/>
            <person name="Mahowald M."/>
            <person name="Liep D."/>
            <person name="Gordon J."/>
        </authorList>
    </citation>
    <scope>NUCLEOTIDE SEQUENCE [LARGE SCALE GENOMIC DNA]</scope>
    <source>
        <strain evidence="15">DSM 10507 / JCM 14656 / S5a33</strain>
    </source>
</reference>
<dbReference type="eggNOG" id="COG0210">
    <property type="taxonomic scope" value="Bacteria"/>
</dbReference>
<dbReference type="InterPro" id="IPR027417">
    <property type="entry name" value="P-loop_NTPase"/>
</dbReference>
<keyword evidence="15" id="KW-1185">Reference proteome</keyword>
<dbReference type="HOGENOM" id="CLU_004585_6_1_9"/>
<keyword evidence="3 11" id="KW-0378">Hydrolase</keyword>
<evidence type="ECO:0000256" key="9">
    <source>
        <dbReference type="ARBA" id="ARBA00034808"/>
    </source>
</evidence>
<feature type="domain" description="UvrD-like helicase ATP-binding" evidence="12">
    <location>
        <begin position="1"/>
        <end position="276"/>
    </location>
</feature>
<keyword evidence="2 11" id="KW-0547">Nucleotide-binding</keyword>
<dbReference type="InterPro" id="IPR013986">
    <property type="entry name" value="DExx_box_DNA_helicase_dom_sf"/>
</dbReference>
<keyword evidence="7" id="KW-0413">Isomerase</keyword>
<dbReference type="Gene3D" id="1.10.486.10">
    <property type="entry name" value="PCRA, domain 4"/>
    <property type="match status" value="1"/>
</dbReference>
<dbReference type="Pfam" id="PF00580">
    <property type="entry name" value="UvrD-helicase"/>
    <property type="match status" value="1"/>
</dbReference>
<dbReference type="InterPro" id="IPR000212">
    <property type="entry name" value="DNA_helicase_UvrD/REP"/>
</dbReference>
<evidence type="ECO:0000256" key="7">
    <source>
        <dbReference type="ARBA" id="ARBA00023235"/>
    </source>
</evidence>
<dbReference type="Proteomes" id="UP000003100">
    <property type="component" value="Unassembled WGS sequence"/>
</dbReference>
<organism evidence="14 15">
    <name type="scientific">Blautia hydrogenotrophica (strain DSM 10507 / JCM 14656 / S5a33)</name>
    <name type="common">Ruminococcus hydrogenotrophicus</name>
    <dbReference type="NCBI Taxonomy" id="476272"/>
    <lineage>
        <taxon>Bacteria</taxon>
        <taxon>Bacillati</taxon>
        <taxon>Bacillota</taxon>
        <taxon>Clostridia</taxon>
        <taxon>Lachnospirales</taxon>
        <taxon>Lachnospiraceae</taxon>
        <taxon>Blautia</taxon>
    </lineage>
</organism>
<gene>
    <name evidence="14" type="ORF">RUMHYD_01867</name>
</gene>
<dbReference type="GO" id="GO:0000725">
    <property type="term" value="P:recombinational repair"/>
    <property type="evidence" value="ECO:0007669"/>
    <property type="project" value="TreeGrafter"/>
</dbReference>
<evidence type="ECO:0000259" key="13">
    <source>
        <dbReference type="PROSITE" id="PS51217"/>
    </source>
</evidence>
<accession>C0CLZ2</accession>
<dbReference type="RefSeq" id="WP_005948716.1">
    <property type="nucleotide sequence ID" value="NZ_CP136423.1"/>
</dbReference>
<dbReference type="GO" id="GO:0003677">
    <property type="term" value="F:DNA binding"/>
    <property type="evidence" value="ECO:0007669"/>
    <property type="project" value="UniProtKB-KW"/>
</dbReference>
<dbReference type="AlphaFoldDB" id="C0CLZ2"/>
<evidence type="ECO:0000256" key="5">
    <source>
        <dbReference type="ARBA" id="ARBA00022840"/>
    </source>
</evidence>
<evidence type="ECO:0000256" key="8">
    <source>
        <dbReference type="ARBA" id="ARBA00034617"/>
    </source>
</evidence>
<proteinExistence type="inferred from homology"/>
<evidence type="ECO:0000313" key="15">
    <source>
        <dbReference type="Proteomes" id="UP000003100"/>
    </source>
</evidence>
<dbReference type="CDD" id="cd17932">
    <property type="entry name" value="DEXQc_UvrD"/>
    <property type="match status" value="1"/>
</dbReference>
<comment type="similarity">
    <text evidence="1">Belongs to the helicase family. UvrD subfamily.</text>
</comment>
<dbReference type="PANTHER" id="PTHR11070:SF2">
    <property type="entry name" value="ATP-DEPENDENT DNA HELICASE SRS2"/>
    <property type="match status" value="1"/>
</dbReference>
<comment type="catalytic activity">
    <reaction evidence="10">
        <text>ATP + H2O = ADP + phosphate + H(+)</text>
        <dbReference type="Rhea" id="RHEA:13065"/>
        <dbReference type="ChEBI" id="CHEBI:15377"/>
        <dbReference type="ChEBI" id="CHEBI:15378"/>
        <dbReference type="ChEBI" id="CHEBI:30616"/>
        <dbReference type="ChEBI" id="CHEBI:43474"/>
        <dbReference type="ChEBI" id="CHEBI:456216"/>
        <dbReference type="EC" id="5.6.2.4"/>
    </reaction>
</comment>
<dbReference type="GO" id="GO:0016887">
    <property type="term" value="F:ATP hydrolysis activity"/>
    <property type="evidence" value="ECO:0007669"/>
    <property type="project" value="RHEA"/>
</dbReference>
<dbReference type="PROSITE" id="PS51198">
    <property type="entry name" value="UVRD_HELICASE_ATP_BIND"/>
    <property type="match status" value="1"/>
</dbReference>
<evidence type="ECO:0000259" key="12">
    <source>
        <dbReference type="PROSITE" id="PS51198"/>
    </source>
</evidence>
<evidence type="ECO:0000256" key="6">
    <source>
        <dbReference type="ARBA" id="ARBA00023125"/>
    </source>
</evidence>
<dbReference type="PATRIC" id="fig|476272.21.peg.2247"/>
<evidence type="ECO:0000313" key="14">
    <source>
        <dbReference type="EMBL" id="EEG49210.1"/>
    </source>
</evidence>
<dbReference type="Gene3D" id="1.10.10.160">
    <property type="match status" value="1"/>
</dbReference>
<dbReference type="PANTHER" id="PTHR11070">
    <property type="entry name" value="UVRD / RECB / PCRA DNA HELICASE FAMILY MEMBER"/>
    <property type="match status" value="1"/>
</dbReference>
<dbReference type="InterPro" id="IPR014016">
    <property type="entry name" value="UvrD-like_ATP-bd"/>
</dbReference>
<keyword evidence="6" id="KW-0238">DNA-binding</keyword>
<dbReference type="Gene3D" id="3.40.50.300">
    <property type="entry name" value="P-loop containing nucleotide triphosphate hydrolases"/>
    <property type="match status" value="2"/>
</dbReference>